<dbReference type="CDD" id="cd00033">
    <property type="entry name" value="CCP"/>
    <property type="match status" value="3"/>
</dbReference>
<dbReference type="InterPro" id="IPR051277">
    <property type="entry name" value="SEZ6_CSMD_C4BPB_Regulators"/>
</dbReference>
<proteinExistence type="predicted"/>
<dbReference type="Proteomes" id="UP000596742">
    <property type="component" value="Unassembled WGS sequence"/>
</dbReference>
<dbReference type="AlphaFoldDB" id="A0A8B6FVL3"/>
<dbReference type="Gene3D" id="2.10.70.10">
    <property type="entry name" value="Complement Module, domain 1"/>
    <property type="match status" value="3"/>
</dbReference>
<feature type="transmembrane region" description="Helical" evidence="5">
    <location>
        <begin position="7"/>
        <end position="25"/>
    </location>
</feature>
<keyword evidence="3" id="KW-1015">Disulfide bond</keyword>
<keyword evidence="8" id="KW-1185">Reference proteome</keyword>
<protein>
    <recommendedName>
        <fullName evidence="6">Sushi domain-containing protein</fullName>
    </recommendedName>
</protein>
<keyword evidence="2" id="KW-0677">Repeat</keyword>
<comment type="caution">
    <text evidence="4">Lacks conserved residue(s) required for the propagation of feature annotation.</text>
</comment>
<evidence type="ECO:0000256" key="1">
    <source>
        <dbReference type="ARBA" id="ARBA00022729"/>
    </source>
</evidence>
<feature type="domain" description="Sushi" evidence="6">
    <location>
        <begin position="393"/>
        <end position="447"/>
    </location>
</feature>
<evidence type="ECO:0000256" key="3">
    <source>
        <dbReference type="ARBA" id="ARBA00023157"/>
    </source>
</evidence>
<keyword evidence="5" id="KW-0472">Membrane</keyword>
<dbReference type="PANTHER" id="PTHR45656">
    <property type="entry name" value="PROTEIN CBR-CLEC-78"/>
    <property type="match status" value="1"/>
</dbReference>
<comment type="caution">
    <text evidence="7">The sequence shown here is derived from an EMBL/GenBank/DDBJ whole genome shotgun (WGS) entry which is preliminary data.</text>
</comment>
<dbReference type="OrthoDB" id="6059832at2759"/>
<reference evidence="7" key="1">
    <citation type="submission" date="2018-11" db="EMBL/GenBank/DDBJ databases">
        <authorList>
            <person name="Alioto T."/>
            <person name="Alioto T."/>
        </authorList>
    </citation>
    <scope>NUCLEOTIDE SEQUENCE</scope>
</reference>
<name>A0A8B6FVL3_MYTGA</name>
<sequence>MDRIFGLTVVVYAYIIYCAIIIKALNRPSFESSWRVISIESTIDIPHNLGVYPAKVDVQIRVTKEGVDYIFTGTGAAQRDDDIGLSYGGIVYIYDTEIVRLITPDGRDSNDGQSSDVGIAYTGARQYYNGGSTILATSGHVRVRLWTANNFPEPNFSKTFSMDTTVRYKTFNEVSHGLGKYPGMVSVRIQLDDGFMSDGQGVVFQSSPESSWQSLSGVLYGYDDANVRVWVPYKHSDDSDGLGTVCCCYDGWNTRLVRTNGTVDIRAWLLDQTFHDFTVDTREVNITSGASPILFPVMDFSDFYINVEVLTSYGDNSKYIFGGAGSAMLGTVDDDYGGLIYVYTNNSVMVWIPNANNDGHVQYVGKRWGDRAQDSRCDVGQLIVKVYTFRDLIKCEDPDTVANAFFTMNGSKVTYTCYPGYAYATGNLTLTCQSNGTWNGYPPVCTEKDQSRTIDIPHNLGVYPAKVDVQIRVTKEGVDYIFTGSGAAQRDNDLEILYGGVVYIYDTEIKTQSYFMIYKFQCCVLTHQNVLYIFWSHPYYNGGPTILATSGQVRVRLWTANDFPEPIFSTTFSMDTTDKDKIFKEVSHGLGKYPDMVSVRIQLDNGFMSDGQGVVFHALPVYSNSLSGVLYGYNNENVRVWIPHRLLGDYPGFGFVCCCIDGWSKTIVKSNGTVHIHAWLLDHNFHDFTVATQEVNSVSGASPILFPVMDFSDFYINVEVNTGYGDNSAYIFGAAGSAMLGTEGGDYGGLIYIYTNNSVMVWIPNAYYGGHVQFVGGRWGNKIQDSKCDDGQLIVKVYTFRDFIECEDPVTVANAFFTLNGSKVTYTCHLGYTHETGNLTRACQSNGTWNGFPPVCTVECEDPVTVANAFFTMNGSKVTYDCHPGYTHETGDLTRTCQSNGTWNGFPPVCTGTCGLPLTYNYTTQTYTGVTSGSIAQFKCNFGYAFASGSIQHQCFPPNWIGNPIVCKDVLSTEEVTEMINKIEKELTVDKKTTSTFHRRKHCAEDPRPSSKQIGLIGMFIMTVCFSLILILDCIGGGRKE</sequence>
<keyword evidence="5" id="KW-1133">Transmembrane helix</keyword>
<dbReference type="SMART" id="SM00032">
    <property type="entry name" value="CCP"/>
    <property type="match status" value="4"/>
</dbReference>
<feature type="domain" description="Sushi" evidence="6">
    <location>
        <begin position="858"/>
        <end position="912"/>
    </location>
</feature>
<gene>
    <name evidence="7" type="ORF">MGAL_10B018574</name>
</gene>
<dbReference type="InterPro" id="IPR000436">
    <property type="entry name" value="Sushi_SCR_CCP_dom"/>
</dbReference>
<evidence type="ECO:0000256" key="4">
    <source>
        <dbReference type="PROSITE-ProRule" id="PRU00302"/>
    </source>
</evidence>
<evidence type="ECO:0000313" key="8">
    <source>
        <dbReference type="Proteomes" id="UP000596742"/>
    </source>
</evidence>
<dbReference type="EMBL" id="UYJE01007553">
    <property type="protein sequence ID" value="VDI55974.1"/>
    <property type="molecule type" value="Genomic_DNA"/>
</dbReference>
<organism evidence="7 8">
    <name type="scientific">Mytilus galloprovincialis</name>
    <name type="common">Mediterranean mussel</name>
    <dbReference type="NCBI Taxonomy" id="29158"/>
    <lineage>
        <taxon>Eukaryota</taxon>
        <taxon>Metazoa</taxon>
        <taxon>Spiralia</taxon>
        <taxon>Lophotrochozoa</taxon>
        <taxon>Mollusca</taxon>
        <taxon>Bivalvia</taxon>
        <taxon>Autobranchia</taxon>
        <taxon>Pteriomorphia</taxon>
        <taxon>Mytilida</taxon>
        <taxon>Mytiloidea</taxon>
        <taxon>Mytilidae</taxon>
        <taxon>Mytilinae</taxon>
        <taxon>Mytilus</taxon>
    </lineage>
</organism>
<feature type="transmembrane region" description="Helical" evidence="5">
    <location>
        <begin position="1014"/>
        <end position="1035"/>
    </location>
</feature>
<evidence type="ECO:0000259" key="6">
    <source>
        <dbReference type="PROSITE" id="PS50923"/>
    </source>
</evidence>
<dbReference type="Pfam" id="PF00084">
    <property type="entry name" value="Sushi"/>
    <property type="match status" value="3"/>
</dbReference>
<accession>A0A8B6FVL3</accession>
<keyword evidence="1" id="KW-0732">Signal</keyword>
<keyword evidence="4" id="KW-0768">Sushi</keyword>
<evidence type="ECO:0000313" key="7">
    <source>
        <dbReference type="EMBL" id="VDI55974.1"/>
    </source>
</evidence>
<dbReference type="SUPFAM" id="SSF57535">
    <property type="entry name" value="Complement control module/SCR domain"/>
    <property type="match status" value="4"/>
</dbReference>
<dbReference type="PANTHER" id="PTHR45656:SF4">
    <property type="entry name" value="PROTEIN CBR-CLEC-78"/>
    <property type="match status" value="1"/>
</dbReference>
<feature type="domain" description="Sushi" evidence="6">
    <location>
        <begin position="804"/>
        <end position="856"/>
    </location>
</feature>
<keyword evidence="5" id="KW-0812">Transmembrane</keyword>
<dbReference type="InterPro" id="IPR035976">
    <property type="entry name" value="Sushi/SCR/CCP_sf"/>
</dbReference>
<dbReference type="PROSITE" id="PS50923">
    <property type="entry name" value="SUSHI"/>
    <property type="match status" value="3"/>
</dbReference>
<evidence type="ECO:0000256" key="5">
    <source>
        <dbReference type="SAM" id="Phobius"/>
    </source>
</evidence>
<evidence type="ECO:0000256" key="2">
    <source>
        <dbReference type="ARBA" id="ARBA00022737"/>
    </source>
</evidence>